<organism evidence="1 2">
    <name type="scientific">Triparma retinervis</name>
    <dbReference type="NCBI Taxonomy" id="2557542"/>
    <lineage>
        <taxon>Eukaryota</taxon>
        <taxon>Sar</taxon>
        <taxon>Stramenopiles</taxon>
        <taxon>Ochrophyta</taxon>
        <taxon>Bolidophyceae</taxon>
        <taxon>Parmales</taxon>
        <taxon>Triparmaceae</taxon>
        <taxon>Triparma</taxon>
    </lineage>
</organism>
<keyword evidence="2" id="KW-1185">Reference proteome</keyword>
<gene>
    <name evidence="1" type="ORF">TrRE_jg10855</name>
</gene>
<name>A0A9W7F884_9STRA</name>
<feature type="non-terminal residue" evidence="1">
    <location>
        <position position="1"/>
    </location>
</feature>
<reference evidence="1" key="1">
    <citation type="submission" date="2022-07" db="EMBL/GenBank/DDBJ databases">
        <title>Genome analysis of Parmales, a sister group of diatoms, reveals the evolutionary specialization of diatoms from phago-mixotrophs to photoautotrophs.</title>
        <authorList>
            <person name="Ban H."/>
            <person name="Sato S."/>
            <person name="Yoshikawa S."/>
            <person name="Kazumasa Y."/>
            <person name="Nakamura Y."/>
            <person name="Ichinomiya M."/>
            <person name="Saitoh K."/>
            <person name="Sato N."/>
            <person name="Blanc-Mathieu R."/>
            <person name="Endo H."/>
            <person name="Kuwata A."/>
            <person name="Ogata H."/>
        </authorList>
    </citation>
    <scope>NUCLEOTIDE SEQUENCE</scope>
</reference>
<accession>A0A9W7F884</accession>
<dbReference type="AlphaFoldDB" id="A0A9W7F884"/>
<proteinExistence type="predicted"/>
<comment type="caution">
    <text evidence="1">The sequence shown here is derived from an EMBL/GenBank/DDBJ whole genome shotgun (WGS) entry which is preliminary data.</text>
</comment>
<dbReference type="Proteomes" id="UP001165082">
    <property type="component" value="Unassembled WGS sequence"/>
</dbReference>
<sequence length="25" mass="2840">ASPIGVDEVEDDLNLTRKTRRINID</sequence>
<protein>
    <submittedName>
        <fullName evidence="1">Uncharacterized protein</fullName>
    </submittedName>
</protein>
<evidence type="ECO:0000313" key="1">
    <source>
        <dbReference type="EMBL" id="GMI06924.1"/>
    </source>
</evidence>
<evidence type="ECO:0000313" key="2">
    <source>
        <dbReference type="Proteomes" id="UP001165082"/>
    </source>
</evidence>
<dbReference type="EMBL" id="BRXZ01000185">
    <property type="protein sequence ID" value="GMI06924.1"/>
    <property type="molecule type" value="Genomic_DNA"/>
</dbReference>